<dbReference type="EMBL" id="DS268448">
    <property type="protein sequence ID" value="EFP02594.1"/>
    <property type="molecule type" value="Genomic_DNA"/>
</dbReference>
<reference evidence="1" key="1">
    <citation type="submission" date="2007-07" db="EMBL/GenBank/DDBJ databases">
        <title>PCAP assembly of the Caenorhabditis remanei genome.</title>
        <authorList>
            <consortium name="The Caenorhabditis remanei Sequencing Consortium"/>
            <person name="Wilson R.K."/>
        </authorList>
    </citation>
    <scope>NUCLEOTIDE SEQUENCE [LARGE SCALE GENOMIC DNA]</scope>
    <source>
        <strain evidence="1">PB4641</strain>
    </source>
</reference>
<name>E3MIH5_CAERE</name>
<dbReference type="InParanoid" id="E3MIH5"/>
<sequence length="18" mass="1979">MENFLSLDPIEAIGNKMG</sequence>
<evidence type="ECO:0000313" key="1">
    <source>
        <dbReference type="EMBL" id="EFP02594.1"/>
    </source>
</evidence>
<keyword evidence="2" id="KW-1185">Reference proteome</keyword>
<organism evidence="2">
    <name type="scientific">Caenorhabditis remanei</name>
    <name type="common">Caenorhabditis vulgaris</name>
    <dbReference type="NCBI Taxonomy" id="31234"/>
    <lineage>
        <taxon>Eukaryota</taxon>
        <taxon>Metazoa</taxon>
        <taxon>Ecdysozoa</taxon>
        <taxon>Nematoda</taxon>
        <taxon>Chromadorea</taxon>
        <taxon>Rhabditida</taxon>
        <taxon>Rhabditina</taxon>
        <taxon>Rhabditomorpha</taxon>
        <taxon>Rhabditoidea</taxon>
        <taxon>Rhabditidae</taxon>
        <taxon>Peloderinae</taxon>
        <taxon>Caenorhabditis</taxon>
    </lineage>
</organism>
<dbReference type="AlphaFoldDB" id="E3MIH5"/>
<dbReference type="Proteomes" id="UP000008281">
    <property type="component" value="Unassembled WGS sequence"/>
</dbReference>
<proteinExistence type="predicted"/>
<gene>
    <name evidence="1" type="ORF">CRE_02327</name>
</gene>
<evidence type="ECO:0000313" key="2">
    <source>
        <dbReference type="Proteomes" id="UP000008281"/>
    </source>
</evidence>
<accession>E3MIH5</accession>
<protein>
    <submittedName>
        <fullName evidence="1">Uncharacterized protein</fullName>
    </submittedName>
</protein>